<sequence>MASKRRNMFHKNKTQETTEKGRNITPLGVDEDVKELELLKPKEQSISVVKSHSAVYTNINGKTEGHTKTKEEGSYSGKKLLRNWDNLGEVRYGQRLGKSGENGSIQSSVRVPSELSSGNELTIYNTVLKPTWTYGIELWGSARKSNIDTIQSFLSKTLRTIPDAP</sequence>
<evidence type="ECO:0000256" key="1">
    <source>
        <dbReference type="SAM" id="MobiDB-lite"/>
    </source>
</evidence>
<dbReference type="EMBL" id="JBFDAA010000005">
    <property type="protein sequence ID" value="KAL1132380.1"/>
    <property type="molecule type" value="Genomic_DNA"/>
</dbReference>
<keyword evidence="3" id="KW-1185">Reference proteome</keyword>
<feature type="region of interest" description="Disordered" evidence="1">
    <location>
        <begin position="1"/>
        <end position="20"/>
    </location>
</feature>
<dbReference type="AlphaFoldDB" id="A0ABD0YM83"/>
<dbReference type="Proteomes" id="UP001558652">
    <property type="component" value="Unassembled WGS sequence"/>
</dbReference>
<comment type="caution">
    <text evidence="2">The sequence shown here is derived from an EMBL/GenBank/DDBJ whole genome shotgun (WGS) entry which is preliminary data.</text>
</comment>
<evidence type="ECO:0000313" key="2">
    <source>
        <dbReference type="EMBL" id="KAL1132380.1"/>
    </source>
</evidence>
<evidence type="ECO:0000313" key="3">
    <source>
        <dbReference type="Proteomes" id="UP001558652"/>
    </source>
</evidence>
<name>A0ABD0YM83_9HEMI</name>
<gene>
    <name evidence="2" type="ORF">AAG570_010335</name>
</gene>
<proteinExistence type="predicted"/>
<feature type="compositionally biased region" description="Basic residues" evidence="1">
    <location>
        <begin position="1"/>
        <end position="12"/>
    </location>
</feature>
<organism evidence="2 3">
    <name type="scientific">Ranatra chinensis</name>
    <dbReference type="NCBI Taxonomy" id="642074"/>
    <lineage>
        <taxon>Eukaryota</taxon>
        <taxon>Metazoa</taxon>
        <taxon>Ecdysozoa</taxon>
        <taxon>Arthropoda</taxon>
        <taxon>Hexapoda</taxon>
        <taxon>Insecta</taxon>
        <taxon>Pterygota</taxon>
        <taxon>Neoptera</taxon>
        <taxon>Paraneoptera</taxon>
        <taxon>Hemiptera</taxon>
        <taxon>Heteroptera</taxon>
        <taxon>Panheteroptera</taxon>
        <taxon>Nepomorpha</taxon>
        <taxon>Nepidae</taxon>
        <taxon>Ranatrinae</taxon>
        <taxon>Ranatra</taxon>
    </lineage>
</organism>
<reference evidence="2 3" key="1">
    <citation type="submission" date="2024-07" db="EMBL/GenBank/DDBJ databases">
        <title>Chromosome-level genome assembly of the water stick insect Ranatra chinensis (Heteroptera: Nepidae).</title>
        <authorList>
            <person name="Liu X."/>
        </authorList>
    </citation>
    <scope>NUCLEOTIDE SEQUENCE [LARGE SCALE GENOMIC DNA]</scope>
    <source>
        <strain evidence="2">Cailab_2021Rc</strain>
        <tissue evidence="2">Muscle</tissue>
    </source>
</reference>
<protein>
    <submittedName>
        <fullName evidence="2">Uncharacterized protein</fullName>
    </submittedName>
</protein>
<accession>A0ABD0YM83</accession>